<reference evidence="1 2" key="1">
    <citation type="submission" date="2020-08" db="EMBL/GenBank/DDBJ databases">
        <title>Genomic Encyclopedia of Type Strains, Phase III (KMG-III): the genomes of soil and plant-associated and newly described type strains.</title>
        <authorList>
            <person name="Whitman W."/>
        </authorList>
    </citation>
    <scope>NUCLEOTIDE SEQUENCE [LARGE SCALE GENOMIC DNA]</scope>
    <source>
        <strain evidence="1 2">CECT 8960</strain>
    </source>
</reference>
<dbReference type="Proteomes" id="UP000520767">
    <property type="component" value="Unassembled WGS sequence"/>
</dbReference>
<dbReference type="InterPro" id="IPR045645">
    <property type="entry name" value="DUF6403"/>
</dbReference>
<dbReference type="Pfam" id="PF19941">
    <property type="entry name" value="DUF6403"/>
    <property type="match status" value="1"/>
</dbReference>
<name>A0A7W7Q1E0_9PSEU</name>
<dbReference type="AlphaFoldDB" id="A0A7W7Q1E0"/>
<evidence type="ECO:0000313" key="1">
    <source>
        <dbReference type="EMBL" id="MBB4905185.1"/>
    </source>
</evidence>
<sequence>MIWVWVVGIVLLVVAGFAAAYLPRARARALRQRTAWSAARAAIASAAISRDAVPDDVPEAGDLFARAELLVANGGGVAAAEEAADCAERADRLWREAR</sequence>
<organism evidence="1 2">
    <name type="scientific">Actinophytocola algeriensis</name>
    <dbReference type="NCBI Taxonomy" id="1768010"/>
    <lineage>
        <taxon>Bacteria</taxon>
        <taxon>Bacillati</taxon>
        <taxon>Actinomycetota</taxon>
        <taxon>Actinomycetes</taxon>
        <taxon>Pseudonocardiales</taxon>
        <taxon>Pseudonocardiaceae</taxon>
    </lineage>
</organism>
<dbReference type="EMBL" id="JACHJQ010000002">
    <property type="protein sequence ID" value="MBB4905185.1"/>
    <property type="molecule type" value="Genomic_DNA"/>
</dbReference>
<protein>
    <submittedName>
        <fullName evidence="1">Uncharacterized protein</fullName>
    </submittedName>
</protein>
<accession>A0A7W7Q1E0</accession>
<dbReference type="RefSeq" id="WP_311770934.1">
    <property type="nucleotide sequence ID" value="NZ_JACHJQ010000002.1"/>
</dbReference>
<keyword evidence="2" id="KW-1185">Reference proteome</keyword>
<gene>
    <name evidence="1" type="ORF">FHR82_001402</name>
</gene>
<comment type="caution">
    <text evidence="1">The sequence shown here is derived from an EMBL/GenBank/DDBJ whole genome shotgun (WGS) entry which is preliminary data.</text>
</comment>
<evidence type="ECO:0000313" key="2">
    <source>
        <dbReference type="Proteomes" id="UP000520767"/>
    </source>
</evidence>
<proteinExistence type="predicted"/>